<dbReference type="GO" id="GO:0031902">
    <property type="term" value="C:late endosome membrane"/>
    <property type="evidence" value="ECO:0007669"/>
    <property type="project" value="UniProtKB-SubCell"/>
</dbReference>
<dbReference type="GO" id="GO:0005484">
    <property type="term" value="F:SNAP receptor activity"/>
    <property type="evidence" value="ECO:0007669"/>
    <property type="project" value="TreeGrafter"/>
</dbReference>
<dbReference type="CDD" id="cd14824">
    <property type="entry name" value="Longin"/>
    <property type="match status" value="1"/>
</dbReference>
<dbReference type="GO" id="GO:0005789">
    <property type="term" value="C:endoplasmic reticulum membrane"/>
    <property type="evidence" value="ECO:0007669"/>
    <property type="project" value="UniProtKB-SubCell"/>
</dbReference>
<evidence type="ECO:0000256" key="3">
    <source>
        <dbReference type="ARBA" id="ARBA00022448"/>
    </source>
</evidence>
<dbReference type="InterPro" id="IPR011012">
    <property type="entry name" value="Longin-like_dom_sf"/>
</dbReference>
<dbReference type="RefSeq" id="XP_013065723.2">
    <property type="nucleotide sequence ID" value="XM_013210269.2"/>
</dbReference>
<accession>A0A9U8DXW6</accession>
<dbReference type="Gene3D" id="3.30.450.50">
    <property type="entry name" value="Longin domain"/>
    <property type="match status" value="1"/>
</dbReference>
<dbReference type="GO" id="GO:0006887">
    <property type="term" value="P:exocytosis"/>
    <property type="evidence" value="ECO:0007669"/>
    <property type="project" value="TreeGrafter"/>
</dbReference>
<proteinExistence type="inferred from homology"/>
<dbReference type="OrthoDB" id="248747at2759"/>
<dbReference type="PRINTS" id="PR00219">
    <property type="entry name" value="SYNAPTOBREVN"/>
</dbReference>
<dbReference type="Pfam" id="PF00957">
    <property type="entry name" value="Synaptobrevin"/>
    <property type="match status" value="1"/>
</dbReference>
<name>A0A9U8DXW6_BIOGL</name>
<dbReference type="KEGG" id="bgt:106054398"/>
<organism evidence="19 20">
    <name type="scientific">Biomphalaria glabrata</name>
    <name type="common">Bloodfluke planorb</name>
    <name type="synonym">Freshwater snail</name>
    <dbReference type="NCBI Taxonomy" id="6526"/>
    <lineage>
        <taxon>Eukaryota</taxon>
        <taxon>Metazoa</taxon>
        <taxon>Spiralia</taxon>
        <taxon>Lophotrochozoa</taxon>
        <taxon>Mollusca</taxon>
        <taxon>Gastropoda</taxon>
        <taxon>Heterobranchia</taxon>
        <taxon>Euthyneura</taxon>
        <taxon>Panpulmonata</taxon>
        <taxon>Hygrophila</taxon>
        <taxon>Lymnaeoidea</taxon>
        <taxon>Planorbidae</taxon>
        <taxon>Biomphalaria</taxon>
    </lineage>
</organism>
<dbReference type="SUPFAM" id="SSF64356">
    <property type="entry name" value="SNARE-like"/>
    <property type="match status" value="1"/>
</dbReference>
<sequence>MTIHFGCIARGTTVLCSHQTKNGNFSTTLQSMLPNISTQSDSKRTYTSNSYEYHCLIENGILYVCATNAGIAKTQPYGFLNEMRKRLQSASLSARAMTGGPGDLDSEFGSILVQQMQKYSENGAGSSSAVATVQAQVHEVKEVMSQNIEKVLQRGERLEDLLDKSEELEAGAVNFSRTAKKIQKRYWWRNKKMTIILVVVALVVILIITLIILFSTHVLPPSSDDDKKTTHKP</sequence>
<dbReference type="InterPro" id="IPR010908">
    <property type="entry name" value="Longin_dom"/>
</dbReference>
<dbReference type="InterPro" id="IPR001388">
    <property type="entry name" value="Synaptobrevin-like"/>
</dbReference>
<dbReference type="AlphaFoldDB" id="A0A9U8DXW6"/>
<evidence type="ECO:0000256" key="6">
    <source>
        <dbReference type="ARBA" id="ARBA00022989"/>
    </source>
</evidence>
<evidence type="ECO:0000256" key="13">
    <source>
        <dbReference type="ARBA" id="ARBA00039269"/>
    </source>
</evidence>
<keyword evidence="5" id="KW-0653">Protein transport</keyword>
<comment type="subcellular location">
    <subcellularLocation>
        <location evidence="12">Cytoplasmic vesicle</location>
        <location evidence="12">Phagosome membrane</location>
        <topology evidence="12">Single-pass type IV membrane protein</topology>
    </subcellularLocation>
    <subcellularLocation>
        <location evidence="9">Cytoplasmic vesicle</location>
        <location evidence="9">Secretory vesicle membrane</location>
        <topology evidence="9">Single-pass type IV membrane protein</topology>
    </subcellularLocation>
    <subcellularLocation>
        <location evidence="1">Endoplasmic reticulum membrane</location>
        <topology evidence="1">Single-pass type IV membrane protein</topology>
    </subcellularLocation>
    <subcellularLocation>
        <location evidence="8">Golgi apparatus</location>
        <location evidence="8">trans-Golgi network membrane</location>
        <topology evidence="8">Single-pass type IV membrane protein</topology>
    </subcellularLocation>
    <subcellularLocation>
        <location evidence="10">Late endosome membrane</location>
        <topology evidence="10">Single-pass type IV membrane protein</topology>
    </subcellularLocation>
    <subcellularLocation>
        <location evidence="11">Lysosome membrane</location>
        <topology evidence="11">Single-pass type IV membrane protein</topology>
    </subcellularLocation>
</comment>
<keyword evidence="15" id="KW-0175">Coiled coil</keyword>
<dbReference type="FunFam" id="1.20.5.110:FF:000004">
    <property type="entry name" value="Vesicle-associated membrane protein 7"/>
    <property type="match status" value="1"/>
</dbReference>
<keyword evidence="4 16" id="KW-0812">Transmembrane</keyword>
<dbReference type="GO" id="GO:0005765">
    <property type="term" value="C:lysosomal membrane"/>
    <property type="evidence" value="ECO:0007669"/>
    <property type="project" value="UniProtKB-SubCell"/>
</dbReference>
<evidence type="ECO:0000256" key="4">
    <source>
        <dbReference type="ARBA" id="ARBA00022692"/>
    </source>
</evidence>
<dbReference type="GO" id="GO:0031201">
    <property type="term" value="C:SNARE complex"/>
    <property type="evidence" value="ECO:0007669"/>
    <property type="project" value="TreeGrafter"/>
</dbReference>
<dbReference type="OMA" id="RLNFFMW"/>
<gene>
    <name evidence="20" type="primary">LOC106054398</name>
</gene>
<dbReference type="InterPro" id="IPR051097">
    <property type="entry name" value="Synaptobrevin-like_transport"/>
</dbReference>
<dbReference type="PROSITE" id="PS50892">
    <property type="entry name" value="V_SNARE"/>
    <property type="match status" value="1"/>
</dbReference>
<evidence type="ECO:0000256" key="14">
    <source>
        <dbReference type="ARBA" id="ARBA00042194"/>
    </source>
</evidence>
<dbReference type="GO" id="GO:0030670">
    <property type="term" value="C:phagocytic vesicle membrane"/>
    <property type="evidence" value="ECO:0007669"/>
    <property type="project" value="UniProtKB-SubCell"/>
</dbReference>
<evidence type="ECO:0000256" key="7">
    <source>
        <dbReference type="ARBA" id="ARBA00023136"/>
    </source>
</evidence>
<dbReference type="PROSITE" id="PS50859">
    <property type="entry name" value="LONGIN"/>
    <property type="match status" value="1"/>
</dbReference>
<dbReference type="GO" id="GO:0005794">
    <property type="term" value="C:Golgi apparatus"/>
    <property type="evidence" value="ECO:0007669"/>
    <property type="project" value="UniProtKB-SubCell"/>
</dbReference>
<comment type="similarity">
    <text evidence="2">Belongs to the synaptobrevin family.</text>
</comment>
<dbReference type="Gene3D" id="1.20.5.110">
    <property type="match status" value="1"/>
</dbReference>
<evidence type="ECO:0000313" key="20">
    <source>
        <dbReference type="RefSeq" id="XP_013065723.2"/>
    </source>
</evidence>
<evidence type="ECO:0000256" key="8">
    <source>
        <dbReference type="ARBA" id="ARBA00037801"/>
    </source>
</evidence>
<dbReference type="SMART" id="SM01270">
    <property type="entry name" value="Longin"/>
    <property type="match status" value="1"/>
</dbReference>
<dbReference type="GO" id="GO:0000149">
    <property type="term" value="F:SNARE binding"/>
    <property type="evidence" value="ECO:0007669"/>
    <property type="project" value="TreeGrafter"/>
</dbReference>
<keyword evidence="6 16" id="KW-1133">Transmembrane helix</keyword>
<evidence type="ECO:0000256" key="2">
    <source>
        <dbReference type="ARBA" id="ARBA00008025"/>
    </source>
</evidence>
<evidence type="ECO:0000256" key="5">
    <source>
        <dbReference type="ARBA" id="ARBA00022927"/>
    </source>
</evidence>
<dbReference type="Proteomes" id="UP001165740">
    <property type="component" value="Chromosome 2"/>
</dbReference>
<dbReference type="GO" id="GO:0015031">
    <property type="term" value="P:protein transport"/>
    <property type="evidence" value="ECO:0007669"/>
    <property type="project" value="UniProtKB-KW"/>
</dbReference>
<evidence type="ECO:0000259" key="17">
    <source>
        <dbReference type="PROSITE" id="PS50859"/>
    </source>
</evidence>
<dbReference type="GO" id="GO:0030658">
    <property type="term" value="C:transport vesicle membrane"/>
    <property type="evidence" value="ECO:0007669"/>
    <property type="project" value="UniProtKB-SubCell"/>
</dbReference>
<feature type="domain" description="V-SNARE coiled-coil homology" evidence="18">
    <location>
        <begin position="129"/>
        <end position="189"/>
    </location>
</feature>
<dbReference type="PANTHER" id="PTHR21136:SF168">
    <property type="entry name" value="VESICLE-ASSOCIATED MEMBRANE PROTEIN 9"/>
    <property type="match status" value="1"/>
</dbReference>
<keyword evidence="19" id="KW-1185">Reference proteome</keyword>
<dbReference type="CDD" id="cd15868">
    <property type="entry name" value="R-SNARE_VAMP8"/>
    <property type="match status" value="1"/>
</dbReference>
<evidence type="ECO:0000256" key="15">
    <source>
        <dbReference type="PROSITE-ProRule" id="PRU00290"/>
    </source>
</evidence>
<dbReference type="Pfam" id="PF13774">
    <property type="entry name" value="Longin"/>
    <property type="match status" value="1"/>
</dbReference>
<evidence type="ECO:0000256" key="10">
    <source>
        <dbReference type="ARBA" id="ARBA00037845"/>
    </source>
</evidence>
<feature type="transmembrane region" description="Helical" evidence="16">
    <location>
        <begin position="193"/>
        <end position="214"/>
    </location>
</feature>
<dbReference type="PANTHER" id="PTHR21136">
    <property type="entry name" value="SNARE PROTEINS"/>
    <property type="match status" value="1"/>
</dbReference>
<evidence type="ECO:0000259" key="18">
    <source>
        <dbReference type="PROSITE" id="PS50892"/>
    </source>
</evidence>
<dbReference type="PROSITE" id="PS00417">
    <property type="entry name" value="SYNAPTOBREVIN"/>
    <property type="match status" value="1"/>
</dbReference>
<evidence type="ECO:0000256" key="12">
    <source>
        <dbReference type="ARBA" id="ARBA00037875"/>
    </source>
</evidence>
<evidence type="ECO:0000256" key="16">
    <source>
        <dbReference type="SAM" id="Phobius"/>
    </source>
</evidence>
<dbReference type="InterPro" id="IPR042855">
    <property type="entry name" value="V_SNARE_CC"/>
</dbReference>
<evidence type="ECO:0000256" key="11">
    <source>
        <dbReference type="ARBA" id="ARBA00037863"/>
    </source>
</evidence>
<feature type="domain" description="Longin" evidence="17">
    <location>
        <begin position="7"/>
        <end position="112"/>
    </location>
</feature>
<evidence type="ECO:0000313" key="19">
    <source>
        <dbReference type="Proteomes" id="UP001165740"/>
    </source>
</evidence>
<evidence type="ECO:0000256" key="1">
    <source>
        <dbReference type="ARBA" id="ARBA00004163"/>
    </source>
</evidence>
<keyword evidence="3" id="KW-0813">Transport</keyword>
<evidence type="ECO:0000256" key="9">
    <source>
        <dbReference type="ARBA" id="ARBA00037803"/>
    </source>
</evidence>
<dbReference type="SUPFAM" id="SSF58038">
    <property type="entry name" value="SNARE fusion complex"/>
    <property type="match status" value="1"/>
</dbReference>
<dbReference type="GeneID" id="106054398"/>
<keyword evidence="7 16" id="KW-0472">Membrane</keyword>
<reference evidence="20" key="1">
    <citation type="submission" date="2025-08" db="UniProtKB">
        <authorList>
            <consortium name="RefSeq"/>
        </authorList>
    </citation>
    <scope>IDENTIFICATION</scope>
</reference>
<protein>
    <recommendedName>
        <fullName evidence="13">Vesicle-associated membrane protein 7</fullName>
    </recommendedName>
    <alternativeName>
        <fullName evidence="14">Synaptobrevin-like protein 1</fullName>
    </alternativeName>
</protein>
<dbReference type="GO" id="GO:0006906">
    <property type="term" value="P:vesicle fusion"/>
    <property type="evidence" value="ECO:0007669"/>
    <property type="project" value="TreeGrafter"/>
</dbReference>